<dbReference type="KEGG" id="mpsy:CEK71_21340"/>
<accession>A0A1Z4C4F5</accession>
<dbReference type="EMBL" id="CP022129">
    <property type="protein sequence ID" value="ASF48399.1"/>
    <property type="molecule type" value="Genomic_DNA"/>
</dbReference>
<gene>
    <name evidence="1" type="ORF">CEK71_21340</name>
</gene>
<reference evidence="1 2" key="1">
    <citation type="submission" date="2017-06" db="EMBL/GenBank/DDBJ databases">
        <title>Genome Sequencing of the methanotroph Methylovulum psychrotolerants str. HV10-M2 isolated from a high-altitude environment.</title>
        <authorList>
            <person name="Mateos-Rivera A."/>
        </authorList>
    </citation>
    <scope>NUCLEOTIDE SEQUENCE [LARGE SCALE GENOMIC DNA]</scope>
    <source>
        <strain evidence="1 2">HV10_M2</strain>
    </source>
</reference>
<proteinExistence type="predicted"/>
<sequence>MVHPDLDRVARDVLVVYRDGRWHLVDTELYANGVFVHGLLRADLYDCIDIDGNRFLLISTYPLSGEMTAWRESVLEVVDAAIGSWVTMQRVEGDGYEATIMKSM</sequence>
<name>A0A1Z4C4F5_9GAMM</name>
<evidence type="ECO:0000313" key="2">
    <source>
        <dbReference type="Proteomes" id="UP000197019"/>
    </source>
</evidence>
<evidence type="ECO:0000313" key="1">
    <source>
        <dbReference type="EMBL" id="ASF48399.1"/>
    </source>
</evidence>
<dbReference type="AlphaFoldDB" id="A0A1Z4C4F5"/>
<keyword evidence="2" id="KW-1185">Reference proteome</keyword>
<organism evidence="1 2">
    <name type="scientific">Methylovulum psychrotolerans</name>
    <dbReference type="NCBI Taxonomy" id="1704499"/>
    <lineage>
        <taxon>Bacteria</taxon>
        <taxon>Pseudomonadati</taxon>
        <taxon>Pseudomonadota</taxon>
        <taxon>Gammaproteobacteria</taxon>
        <taxon>Methylococcales</taxon>
        <taxon>Methylococcaceae</taxon>
        <taxon>Methylovulum</taxon>
    </lineage>
</organism>
<protein>
    <submittedName>
        <fullName evidence="1">Uncharacterized protein</fullName>
    </submittedName>
</protein>
<dbReference type="Proteomes" id="UP000197019">
    <property type="component" value="Chromosome"/>
</dbReference>